<accession>G4CS27</accession>
<feature type="signal peptide" evidence="1">
    <location>
        <begin position="1"/>
        <end position="19"/>
    </location>
</feature>
<dbReference type="OrthoDB" id="8605512at2"/>
<dbReference type="Pfam" id="PF03724">
    <property type="entry name" value="META"/>
    <property type="match status" value="1"/>
</dbReference>
<dbReference type="PANTHER" id="PTHR35535:SF1">
    <property type="entry name" value="HEAT SHOCK PROTEIN HSLJ"/>
    <property type="match status" value="1"/>
</dbReference>
<name>G4CS27_9NEIS</name>
<feature type="chain" id="PRO_5003462273" description="DUF306 domain-containing protein" evidence="1">
    <location>
        <begin position="20"/>
        <end position="133"/>
    </location>
</feature>
<proteinExistence type="predicted"/>
<comment type="caution">
    <text evidence="3">The sequence shown here is derived from an EMBL/GenBank/DDBJ whole genome shotgun (WGS) entry which is preliminary data.</text>
</comment>
<keyword evidence="1" id="KW-0732">Signal</keyword>
<dbReference type="AlphaFoldDB" id="G4CS27"/>
<evidence type="ECO:0000256" key="1">
    <source>
        <dbReference type="SAM" id="SignalP"/>
    </source>
</evidence>
<dbReference type="Proteomes" id="UP000005336">
    <property type="component" value="Unassembled WGS sequence"/>
</dbReference>
<protein>
    <recommendedName>
        <fullName evidence="2">DUF306 domain-containing protein</fullName>
    </recommendedName>
</protein>
<dbReference type="InterPro" id="IPR038670">
    <property type="entry name" value="HslJ-like_sf"/>
</dbReference>
<dbReference type="Gene3D" id="2.40.128.270">
    <property type="match status" value="1"/>
</dbReference>
<feature type="domain" description="DUF306" evidence="2">
    <location>
        <begin position="25"/>
        <end position="123"/>
    </location>
</feature>
<organism evidence="3 4">
    <name type="scientific">Neisseria wadsworthii 9715</name>
    <dbReference type="NCBI Taxonomy" id="1030841"/>
    <lineage>
        <taxon>Bacteria</taxon>
        <taxon>Pseudomonadati</taxon>
        <taxon>Pseudomonadota</taxon>
        <taxon>Betaproteobacteria</taxon>
        <taxon>Neisseriales</taxon>
        <taxon>Neisseriaceae</taxon>
        <taxon>Neisseria</taxon>
    </lineage>
</organism>
<dbReference type="RefSeq" id="WP_009117028.1">
    <property type="nucleotide sequence ID" value="NZ_JH165159.1"/>
</dbReference>
<dbReference type="InterPro" id="IPR053147">
    <property type="entry name" value="Hsp_HslJ-like"/>
</dbReference>
<dbReference type="InterPro" id="IPR005184">
    <property type="entry name" value="DUF306_Meta_HslJ"/>
</dbReference>
<reference evidence="3 4" key="1">
    <citation type="submission" date="2011-06" db="EMBL/GenBank/DDBJ databases">
        <authorList>
            <person name="Muzny D."/>
            <person name="Qin X."/>
            <person name="Deng J."/>
            <person name="Jiang H."/>
            <person name="Liu Y."/>
            <person name="Qu J."/>
            <person name="Song X.-Z."/>
            <person name="Zhang L."/>
            <person name="Thornton R."/>
            <person name="Coyle M."/>
            <person name="Francisco L."/>
            <person name="Jackson L."/>
            <person name="Javaid M."/>
            <person name="Korchina V."/>
            <person name="Kovar C."/>
            <person name="Mata R."/>
            <person name="Mathew T."/>
            <person name="Ngo R."/>
            <person name="Nguyen L."/>
            <person name="Nguyen N."/>
            <person name="Okwuonu G."/>
            <person name="Ongeri F."/>
            <person name="Pham C."/>
            <person name="Simmons D."/>
            <person name="Wilczek-Boney K."/>
            <person name="Hale W."/>
            <person name="Jakkamsetti A."/>
            <person name="Pham P."/>
            <person name="Ruth R."/>
            <person name="San Lucas F."/>
            <person name="Warren J."/>
            <person name="Zhang J."/>
            <person name="Zhao Z."/>
            <person name="Zhou C."/>
            <person name="Zhu D."/>
            <person name="Lee S."/>
            <person name="Bess C."/>
            <person name="Blankenburg K."/>
            <person name="Forbes L."/>
            <person name="Fu Q."/>
            <person name="Gubbala S."/>
            <person name="Hirani K."/>
            <person name="Jayaseelan J.C."/>
            <person name="Lara F."/>
            <person name="Munidasa M."/>
            <person name="Palculict T."/>
            <person name="Patil S."/>
            <person name="Pu L.-L."/>
            <person name="Saada N."/>
            <person name="Tang L."/>
            <person name="Weissenberger G."/>
            <person name="Zhu Y."/>
            <person name="Hemphill L."/>
            <person name="Shang Y."/>
            <person name="Youmans B."/>
            <person name="Ayvaz T."/>
            <person name="Ross M."/>
            <person name="Santibanez J."/>
            <person name="Aqrawi P."/>
            <person name="Gross S."/>
            <person name="Joshi V."/>
            <person name="Fowler G."/>
            <person name="Nazareth L."/>
            <person name="Reid J."/>
            <person name="Worley K."/>
            <person name="Petrosino J."/>
            <person name="Highlander S."/>
            <person name="Gibbs R."/>
        </authorList>
    </citation>
    <scope>NUCLEOTIDE SEQUENCE [LARGE SCALE GENOMIC DNA]</scope>
    <source>
        <strain evidence="3 4">9715</strain>
    </source>
</reference>
<evidence type="ECO:0000313" key="4">
    <source>
        <dbReference type="Proteomes" id="UP000005336"/>
    </source>
</evidence>
<keyword evidence="4" id="KW-1185">Reference proteome</keyword>
<dbReference type="HOGENOM" id="CLU_1904508_0_0_4"/>
<gene>
    <name evidence="3" type="ORF">HMPREF9370_1887</name>
</gene>
<dbReference type="PANTHER" id="PTHR35535">
    <property type="entry name" value="HEAT SHOCK PROTEIN HSLJ"/>
    <property type="match status" value="1"/>
</dbReference>
<dbReference type="PATRIC" id="fig|1030841.3.peg.1875"/>
<dbReference type="EMBL" id="AGAZ01000063">
    <property type="protein sequence ID" value="EGZ44941.1"/>
    <property type="molecule type" value="Genomic_DNA"/>
</dbReference>
<dbReference type="STRING" id="1030841.HMPREF9370_1887"/>
<sequence>MKKALPLLVATLLPACSTSIPPTGLTGVWQVQEVGQISPENLTTIEFESNEHRFYTRGGCNNMFGKYREHKGTLKMFDTITTLKACKSSLMNLDDRLSAAFENTASYQISGQHLEIRNAQGQILIKAIKAADK</sequence>
<evidence type="ECO:0000259" key="2">
    <source>
        <dbReference type="Pfam" id="PF03724"/>
    </source>
</evidence>
<evidence type="ECO:0000313" key="3">
    <source>
        <dbReference type="EMBL" id="EGZ44941.1"/>
    </source>
</evidence>